<accession>A0A834E6R2</accession>
<proteinExistence type="predicted"/>
<reference evidence="1 2" key="1">
    <citation type="journal article" date="2020" name="Nature">
        <title>Six reference-quality genomes reveal evolution of bat adaptations.</title>
        <authorList>
            <person name="Jebb D."/>
            <person name="Huang Z."/>
            <person name="Pippel M."/>
            <person name="Hughes G.M."/>
            <person name="Lavrichenko K."/>
            <person name="Devanna P."/>
            <person name="Winkler S."/>
            <person name="Jermiin L.S."/>
            <person name="Skirmuntt E.C."/>
            <person name="Katzourakis A."/>
            <person name="Burkitt-Gray L."/>
            <person name="Ray D.A."/>
            <person name="Sullivan K.A.M."/>
            <person name="Roscito J.G."/>
            <person name="Kirilenko B.M."/>
            <person name="Davalos L.M."/>
            <person name="Corthals A.P."/>
            <person name="Power M.L."/>
            <person name="Jones G."/>
            <person name="Ransome R.D."/>
            <person name="Dechmann D.K.N."/>
            <person name="Locatelli A.G."/>
            <person name="Puechmaille S.J."/>
            <person name="Fedrigo O."/>
            <person name="Jarvis E.D."/>
            <person name="Hiller M."/>
            <person name="Vernes S.C."/>
            <person name="Myers E.W."/>
            <person name="Teeling E.C."/>
        </authorList>
    </citation>
    <scope>NUCLEOTIDE SEQUENCE [LARGE SCALE GENOMIC DNA]</scope>
    <source>
        <strain evidence="1">Bat1K_MPI-CBG_1</strain>
    </source>
</reference>
<protein>
    <submittedName>
        <fullName evidence="1">Uncharacterized protein</fullName>
    </submittedName>
</protein>
<gene>
    <name evidence="1" type="ORF">HJG60_011061</name>
</gene>
<sequence length="146" mass="15656">MPCVLTVCRLPISAFSTRSTCRAFSTPLFQQNFSDRAAHACTHPLSSSLLPFPGTTFPSGFCLCCSMIKVTDAFHVAKPRTACPKPSFLTSHHHPSLLGTSILCLPASSHTYFSGHSAHPPLLVPLGTWKKQPCLDSGSHPGPRLG</sequence>
<evidence type="ECO:0000313" key="1">
    <source>
        <dbReference type="EMBL" id="KAF6109870.1"/>
    </source>
</evidence>
<dbReference type="AlphaFoldDB" id="A0A834E6R2"/>
<dbReference type="Proteomes" id="UP000664940">
    <property type="component" value="Unassembled WGS sequence"/>
</dbReference>
<organism evidence="1 2">
    <name type="scientific">Phyllostomus discolor</name>
    <name type="common">pale spear-nosed bat</name>
    <dbReference type="NCBI Taxonomy" id="89673"/>
    <lineage>
        <taxon>Eukaryota</taxon>
        <taxon>Metazoa</taxon>
        <taxon>Chordata</taxon>
        <taxon>Craniata</taxon>
        <taxon>Vertebrata</taxon>
        <taxon>Euteleostomi</taxon>
        <taxon>Mammalia</taxon>
        <taxon>Eutheria</taxon>
        <taxon>Laurasiatheria</taxon>
        <taxon>Chiroptera</taxon>
        <taxon>Yangochiroptera</taxon>
        <taxon>Phyllostomidae</taxon>
        <taxon>Phyllostominae</taxon>
        <taxon>Phyllostomus</taxon>
    </lineage>
</organism>
<name>A0A834E6R2_9CHIR</name>
<comment type="caution">
    <text evidence="1">The sequence shown here is derived from an EMBL/GenBank/DDBJ whole genome shotgun (WGS) entry which is preliminary data.</text>
</comment>
<dbReference type="EMBL" id="JABVXQ010000005">
    <property type="protein sequence ID" value="KAF6109870.1"/>
    <property type="molecule type" value="Genomic_DNA"/>
</dbReference>
<evidence type="ECO:0000313" key="2">
    <source>
        <dbReference type="Proteomes" id="UP000664940"/>
    </source>
</evidence>